<dbReference type="KEGG" id="hro:HELRODRAFT_178138"/>
<organism evidence="2 3">
    <name type="scientific">Helobdella robusta</name>
    <name type="common">Californian leech</name>
    <dbReference type="NCBI Taxonomy" id="6412"/>
    <lineage>
        <taxon>Eukaryota</taxon>
        <taxon>Metazoa</taxon>
        <taxon>Spiralia</taxon>
        <taxon>Lophotrochozoa</taxon>
        <taxon>Annelida</taxon>
        <taxon>Clitellata</taxon>
        <taxon>Hirudinea</taxon>
        <taxon>Rhynchobdellida</taxon>
        <taxon>Glossiphoniidae</taxon>
        <taxon>Helobdella</taxon>
    </lineage>
</organism>
<evidence type="ECO:0000313" key="1">
    <source>
        <dbReference type="EMBL" id="ESN97353.1"/>
    </source>
</evidence>
<reference evidence="2" key="3">
    <citation type="submission" date="2015-06" db="UniProtKB">
        <authorList>
            <consortium name="EnsemblMetazoa"/>
        </authorList>
    </citation>
    <scope>IDENTIFICATION</scope>
</reference>
<keyword evidence="3" id="KW-1185">Reference proteome</keyword>
<proteinExistence type="predicted"/>
<evidence type="ECO:0000313" key="3">
    <source>
        <dbReference type="Proteomes" id="UP000015101"/>
    </source>
</evidence>
<dbReference type="CTD" id="20206636"/>
<dbReference type="Proteomes" id="UP000015101">
    <property type="component" value="Unassembled WGS sequence"/>
</dbReference>
<dbReference type="RefSeq" id="XP_009024529.1">
    <property type="nucleotide sequence ID" value="XM_009026281.1"/>
</dbReference>
<protein>
    <recommendedName>
        <fullName evidence="4">Ubiquitin-like domain-containing protein</fullName>
    </recommendedName>
</protein>
<dbReference type="AlphaFoldDB" id="T1FCT7"/>
<evidence type="ECO:0008006" key="4">
    <source>
        <dbReference type="Google" id="ProtNLM"/>
    </source>
</evidence>
<dbReference type="EnsemblMetazoa" id="HelroT178138">
    <property type="protein sequence ID" value="HelroP178138"/>
    <property type="gene ID" value="HelroG178138"/>
</dbReference>
<dbReference type="InParanoid" id="T1FCT7"/>
<dbReference type="GeneID" id="20206636"/>
<sequence length="175" mass="19908">MGIYILYRSLWSKFLLYVLNTDLNRFAHSTGACHTIGSPTWCSTDVATRLQDAINSGNEKDAGIFAEALARTKADVNIRDVTGLESELRLNVTLENSDHHLKLVFTELPQVSVRALKLKIRQTYQFEPANQKWVINGKFACETDRLVDFVNETQQNDGILECHVYIMHTGRMKAF</sequence>
<accession>T1FCT7</accession>
<reference evidence="3" key="1">
    <citation type="submission" date="2012-12" db="EMBL/GenBank/DDBJ databases">
        <authorList>
            <person name="Hellsten U."/>
            <person name="Grimwood J."/>
            <person name="Chapman J.A."/>
            <person name="Shapiro H."/>
            <person name="Aerts A."/>
            <person name="Otillar R.P."/>
            <person name="Terry A.Y."/>
            <person name="Boore J.L."/>
            <person name="Simakov O."/>
            <person name="Marletaz F."/>
            <person name="Cho S.-J."/>
            <person name="Edsinger-Gonzales E."/>
            <person name="Havlak P."/>
            <person name="Kuo D.-H."/>
            <person name="Larsson T."/>
            <person name="Lv J."/>
            <person name="Arendt D."/>
            <person name="Savage R."/>
            <person name="Osoegawa K."/>
            <person name="de Jong P."/>
            <person name="Lindberg D.R."/>
            <person name="Seaver E.C."/>
            <person name="Weisblat D.A."/>
            <person name="Putnam N.H."/>
            <person name="Grigoriev I.V."/>
            <person name="Rokhsar D.S."/>
        </authorList>
    </citation>
    <scope>NUCLEOTIDE SEQUENCE</scope>
</reference>
<name>T1FCT7_HELRO</name>
<reference evidence="1 3" key="2">
    <citation type="journal article" date="2013" name="Nature">
        <title>Insights into bilaterian evolution from three spiralian genomes.</title>
        <authorList>
            <person name="Simakov O."/>
            <person name="Marletaz F."/>
            <person name="Cho S.J."/>
            <person name="Edsinger-Gonzales E."/>
            <person name="Havlak P."/>
            <person name="Hellsten U."/>
            <person name="Kuo D.H."/>
            <person name="Larsson T."/>
            <person name="Lv J."/>
            <person name="Arendt D."/>
            <person name="Savage R."/>
            <person name="Osoegawa K."/>
            <person name="de Jong P."/>
            <person name="Grimwood J."/>
            <person name="Chapman J.A."/>
            <person name="Shapiro H."/>
            <person name="Aerts A."/>
            <person name="Otillar R.P."/>
            <person name="Terry A.Y."/>
            <person name="Boore J.L."/>
            <person name="Grigoriev I.V."/>
            <person name="Lindberg D.R."/>
            <person name="Seaver E.C."/>
            <person name="Weisblat D.A."/>
            <person name="Putnam N.H."/>
            <person name="Rokhsar D.S."/>
        </authorList>
    </citation>
    <scope>NUCLEOTIDE SEQUENCE</scope>
</reference>
<evidence type="ECO:0000313" key="2">
    <source>
        <dbReference type="EnsemblMetazoa" id="HelroP178138"/>
    </source>
</evidence>
<dbReference type="EMBL" id="KB097379">
    <property type="protein sequence ID" value="ESN97353.1"/>
    <property type="molecule type" value="Genomic_DNA"/>
</dbReference>
<dbReference type="HOGENOM" id="CLU_1534231_0_0_1"/>
<gene>
    <name evidence="2" type="primary">20206636</name>
    <name evidence="1" type="ORF">HELRODRAFT_178138</name>
</gene>
<dbReference type="EMBL" id="AMQM01006310">
    <property type="status" value="NOT_ANNOTATED_CDS"/>
    <property type="molecule type" value="Genomic_DNA"/>
</dbReference>